<dbReference type="VEuPathDB" id="FungiDB:P170DRAFT_514681"/>
<dbReference type="EMBL" id="MSFO01000016">
    <property type="protein sequence ID" value="PLB42980.1"/>
    <property type="molecule type" value="Genomic_DNA"/>
</dbReference>
<evidence type="ECO:0000313" key="3">
    <source>
        <dbReference type="EMBL" id="PLB42980.1"/>
    </source>
</evidence>
<dbReference type="AlphaFoldDB" id="A0A2I2FQS1"/>
<feature type="region of interest" description="Disordered" evidence="1">
    <location>
        <begin position="174"/>
        <end position="205"/>
    </location>
</feature>
<evidence type="ECO:0000256" key="1">
    <source>
        <dbReference type="SAM" id="MobiDB-lite"/>
    </source>
</evidence>
<proteinExistence type="predicted"/>
<reference evidence="3 4" key="1">
    <citation type="submission" date="2016-12" db="EMBL/GenBank/DDBJ databases">
        <title>The genomes of Aspergillus section Nigri reveals drivers in fungal speciation.</title>
        <authorList>
            <consortium name="DOE Joint Genome Institute"/>
            <person name="Vesth T.C."/>
            <person name="Nybo J."/>
            <person name="Theobald S."/>
            <person name="Brandl J."/>
            <person name="Frisvad J.C."/>
            <person name="Nielsen K.F."/>
            <person name="Lyhne E.K."/>
            <person name="Kogle M.E."/>
            <person name="Kuo A."/>
            <person name="Riley R."/>
            <person name="Clum A."/>
            <person name="Nolan M."/>
            <person name="Lipzen A."/>
            <person name="Salamov A."/>
            <person name="Henrissat B."/>
            <person name="Wiebenga A."/>
            <person name="De Vries R.P."/>
            <person name="Grigoriev I.V."/>
            <person name="Mortensen U.H."/>
            <person name="Andersen M.R."/>
            <person name="Baker S.E."/>
        </authorList>
    </citation>
    <scope>NUCLEOTIDE SEQUENCE [LARGE SCALE GENOMIC DNA]</scope>
    <source>
        <strain evidence="3 4">IBT 23096</strain>
    </source>
</reference>
<gene>
    <name evidence="3" type="ORF">P170DRAFT_514681</name>
    <name evidence="2" type="ORF">P170DRAFT_514698</name>
</gene>
<dbReference type="EMBL" id="MSFO01000021">
    <property type="protein sequence ID" value="PLB42875.1"/>
    <property type="molecule type" value="Genomic_DNA"/>
</dbReference>
<name>A0A2I2FQS1_9EURO</name>
<evidence type="ECO:0000313" key="4">
    <source>
        <dbReference type="Proteomes" id="UP000234275"/>
    </source>
</evidence>
<comment type="caution">
    <text evidence="3">The sequence shown here is derived from an EMBL/GenBank/DDBJ whole genome shotgun (WGS) entry which is preliminary data.</text>
</comment>
<dbReference type="Proteomes" id="UP000234275">
    <property type="component" value="Unassembled WGS sequence"/>
</dbReference>
<organism evidence="3 4">
    <name type="scientific">Aspergillus steynii IBT 23096</name>
    <dbReference type="NCBI Taxonomy" id="1392250"/>
    <lineage>
        <taxon>Eukaryota</taxon>
        <taxon>Fungi</taxon>
        <taxon>Dikarya</taxon>
        <taxon>Ascomycota</taxon>
        <taxon>Pezizomycotina</taxon>
        <taxon>Eurotiomycetes</taxon>
        <taxon>Eurotiomycetidae</taxon>
        <taxon>Eurotiales</taxon>
        <taxon>Aspergillaceae</taxon>
        <taxon>Aspergillus</taxon>
        <taxon>Aspergillus subgen. Circumdati</taxon>
    </lineage>
</organism>
<dbReference type="VEuPathDB" id="FungiDB:P170DRAFT_514698"/>
<feature type="compositionally biased region" description="Gly residues" evidence="1">
    <location>
        <begin position="174"/>
        <end position="184"/>
    </location>
</feature>
<keyword evidence="4" id="KW-1185">Reference proteome</keyword>
<protein>
    <submittedName>
        <fullName evidence="3">Uncharacterized protein</fullName>
    </submittedName>
</protein>
<sequence>MHLSRLATAPGEKPLGAGWRIVMSPRAGMNPLQTTEVTKRVVFVQITPSHQRARQRRVLGGGERVPGRPTAYRRPLFLLLASEIPSEGSWGSFSSGGSRSQLAARGPIRPAGRAVSRFGRVLGQLASGERLVDGAAGDGNRDFFRGTPPLPTHPHVAPGAGVAGLGVPLLAGKGPGAKGPGAGGRRTEKARGRSGGGLVPGRMDLGWPTARPVGAEGAWGEYREVDGAWRVGARYGTKAHWRTSWRGRVPWEAGWE</sequence>
<accession>A0A2I2FQS1</accession>
<evidence type="ECO:0000313" key="2">
    <source>
        <dbReference type="EMBL" id="PLB42875.1"/>
    </source>
</evidence>